<evidence type="ECO:0000313" key="4">
    <source>
        <dbReference type="Proteomes" id="UP000001203"/>
    </source>
</evidence>
<dbReference type="GO" id="GO:0006813">
    <property type="term" value="P:potassium ion transport"/>
    <property type="evidence" value="ECO:0007669"/>
    <property type="project" value="InterPro"/>
</dbReference>
<protein>
    <recommendedName>
        <fullName evidence="2">RCK C-terminal domain-containing protein</fullName>
    </recommendedName>
</protein>
<keyword evidence="1" id="KW-1133">Transmembrane helix</keyword>
<dbReference type="HOGENOM" id="CLU_405853_0_0_3"/>
<gene>
    <name evidence="3" type="ordered locus">cce_2439</name>
</gene>
<dbReference type="InterPro" id="IPR036721">
    <property type="entry name" value="RCK_C_sf"/>
</dbReference>
<feature type="transmembrane region" description="Helical" evidence="1">
    <location>
        <begin position="330"/>
        <end position="353"/>
    </location>
</feature>
<dbReference type="eggNOG" id="COG1226">
    <property type="taxonomic scope" value="Bacteria"/>
</dbReference>
<dbReference type="InterPro" id="IPR036291">
    <property type="entry name" value="NAD(P)-bd_dom_sf"/>
</dbReference>
<dbReference type="InterPro" id="IPR003148">
    <property type="entry name" value="RCK_N"/>
</dbReference>
<dbReference type="PANTHER" id="PTHR43833:SF11">
    <property type="entry name" value="VOLTAGE-GATED POTASSIUM CHANNEL KCH"/>
    <property type="match status" value="1"/>
</dbReference>
<dbReference type="Gene3D" id="3.40.50.720">
    <property type="entry name" value="NAD(P)-binding Rossmann-like Domain"/>
    <property type="match status" value="2"/>
</dbReference>
<evidence type="ECO:0000313" key="3">
    <source>
        <dbReference type="EMBL" id="ACB51787.1"/>
    </source>
</evidence>
<dbReference type="SUPFAM" id="SSF51735">
    <property type="entry name" value="NAD(P)-binding Rossmann-fold domains"/>
    <property type="match status" value="2"/>
</dbReference>
<dbReference type="RefSeq" id="WP_009544865.1">
    <property type="nucleotide sequence ID" value="NC_010546.1"/>
</dbReference>
<dbReference type="STRING" id="43989.cce_2439"/>
<dbReference type="OrthoDB" id="473812at2"/>
<feature type="domain" description="RCK C-terminal" evidence="2">
    <location>
        <begin position="508"/>
        <end position="591"/>
    </location>
</feature>
<name>B1WRD8_CROS5</name>
<accession>B1WRD8</accession>
<evidence type="ECO:0000256" key="1">
    <source>
        <dbReference type="SAM" id="Phobius"/>
    </source>
</evidence>
<reference evidence="3 4" key="1">
    <citation type="journal article" date="2008" name="Proc. Natl. Acad. Sci. U.S.A.">
        <title>The genome of Cyanothece 51142, a unicellular diazotrophic cyanobacterium important in the marine nitrogen cycle.</title>
        <authorList>
            <person name="Welsh E.A."/>
            <person name="Liberton M."/>
            <person name="Stoeckel J."/>
            <person name="Loh T."/>
            <person name="Elvitigala T."/>
            <person name="Wang C."/>
            <person name="Wollam A."/>
            <person name="Fulton R.S."/>
            <person name="Clifton S.W."/>
            <person name="Jacobs J.M."/>
            <person name="Aurora R."/>
            <person name="Ghosh B.K."/>
            <person name="Sherman L.A."/>
            <person name="Smith R.D."/>
            <person name="Wilson R.K."/>
            <person name="Pakrasi H.B."/>
        </authorList>
    </citation>
    <scope>NUCLEOTIDE SEQUENCE [LARGE SCALE GENOMIC DNA]</scope>
    <source>
        <strain evidence="4">ATCC 51142 / BH68</strain>
    </source>
</reference>
<dbReference type="InterPro" id="IPR050721">
    <property type="entry name" value="Trk_Ktr_HKT_K-transport"/>
</dbReference>
<keyword evidence="1" id="KW-0472">Membrane</keyword>
<dbReference type="AlphaFoldDB" id="B1WRD8"/>
<dbReference type="EMBL" id="CP000806">
    <property type="protein sequence ID" value="ACB51787.1"/>
    <property type="molecule type" value="Genomic_DNA"/>
</dbReference>
<dbReference type="SUPFAM" id="SSF116726">
    <property type="entry name" value="TrkA C-terminal domain-like"/>
    <property type="match status" value="1"/>
</dbReference>
<keyword evidence="4" id="KW-1185">Reference proteome</keyword>
<dbReference type="PROSITE" id="PS51202">
    <property type="entry name" value="RCK_C"/>
    <property type="match status" value="1"/>
</dbReference>
<dbReference type="InterPro" id="IPR006037">
    <property type="entry name" value="RCK_C"/>
</dbReference>
<keyword evidence="1" id="KW-0812">Transmembrane</keyword>
<feature type="transmembrane region" description="Helical" evidence="1">
    <location>
        <begin position="271"/>
        <end position="293"/>
    </location>
</feature>
<dbReference type="PANTHER" id="PTHR43833">
    <property type="entry name" value="POTASSIUM CHANNEL PROTEIN 2-RELATED-RELATED"/>
    <property type="match status" value="1"/>
</dbReference>
<dbReference type="GO" id="GO:0008324">
    <property type="term" value="F:monoatomic cation transmembrane transporter activity"/>
    <property type="evidence" value="ECO:0007669"/>
    <property type="project" value="InterPro"/>
</dbReference>
<dbReference type="KEGG" id="cyt:cce_2439"/>
<dbReference type="Pfam" id="PF02254">
    <property type="entry name" value="TrkA_N"/>
    <property type="match status" value="2"/>
</dbReference>
<proteinExistence type="predicted"/>
<feature type="transmembrane region" description="Helical" evidence="1">
    <location>
        <begin position="299"/>
        <end position="318"/>
    </location>
</feature>
<evidence type="ECO:0000259" key="2">
    <source>
        <dbReference type="PROSITE" id="PS51202"/>
    </source>
</evidence>
<dbReference type="Proteomes" id="UP000001203">
    <property type="component" value="Chromosome circular"/>
</dbReference>
<sequence>MSHSYPPHKNHQEDIFLICGLGSLGQHCVLSLKKFRVKVVAIELFKPKIWEIPEIEDLIDELIFADCRHMKILQQANIEKCRAALLVTTNEQVNIETALAIHQLNPKTRLVVRSAQDNLNSLLEEQLGNFIAYEPTQLPTTAFALAALGSEIKGFFTLDGQPLQIIQRRLKSNDSWCYTRYLHELNTRTRSLLSYHHQFPNFWGSFHQWNPETILQPGDLITYIQVKDVLTFNQSKSTNSPLFSKSKPFLLRIKSSIFQLWRKGRNYLRGVALICGAIVLILLFFGTILIHSYYPESTFFSAFSATVILLLGGYSDLFGEFEQMEQIPHWLQLFSLGLTLSGTAFVGVLYALLTELLLSTKFQFVKRRPPIPEQNHIIIIGLGRVGREVARLLQGFKQALLGISFKADIASEIMLDIPLMSGHLPDVLPQANLETAKSIVVVTDDEILNLEVALTAKKLNPNCHLVIRTAGQQLGKYLLQILPHAQIVGTYEVAAEVFAGAAFGENIITLFRLNNQTILVTEYSIESEDTLNGLLLADIAYGYGVVPILYQKPSQSSIFMPHEELRLSVGDRLVVLATIEGLKSIEKGQLSLDKKRWKIQIQNAATNDAIFEGANTLSRISGCSLSLARNLMKELPTIFPIPLYYHQGLRLVRELRKLRVDSHLISVE</sequence>
<organism evidence="3 4">
    <name type="scientific">Crocosphaera subtropica (strain ATCC 51142 / BH68)</name>
    <name type="common">Cyanothece sp. (strain ATCC 51142)</name>
    <dbReference type="NCBI Taxonomy" id="43989"/>
    <lineage>
        <taxon>Bacteria</taxon>
        <taxon>Bacillati</taxon>
        <taxon>Cyanobacteriota</taxon>
        <taxon>Cyanophyceae</taxon>
        <taxon>Oscillatoriophycideae</taxon>
        <taxon>Chroococcales</taxon>
        <taxon>Aphanothecaceae</taxon>
        <taxon>Crocosphaera</taxon>
        <taxon>Crocosphaera subtropica</taxon>
    </lineage>
</organism>